<accession>A0AAD5TSK5</accession>
<feature type="chain" id="PRO_5042212748" evidence="10">
    <location>
        <begin position="30"/>
        <end position="334"/>
    </location>
</feature>
<evidence type="ECO:0000313" key="11">
    <source>
        <dbReference type="EMBL" id="KAJ3185617.1"/>
    </source>
</evidence>
<keyword evidence="8 9" id="KW-0472">Membrane</keyword>
<evidence type="ECO:0000256" key="6">
    <source>
        <dbReference type="ARBA" id="ARBA00022824"/>
    </source>
</evidence>
<dbReference type="GO" id="GO:0016740">
    <property type="term" value="F:transferase activity"/>
    <property type="evidence" value="ECO:0007669"/>
    <property type="project" value="UniProtKB-KW"/>
</dbReference>
<dbReference type="EMBL" id="JADGJQ010000001">
    <property type="protein sequence ID" value="KAJ3185617.1"/>
    <property type="molecule type" value="Genomic_DNA"/>
</dbReference>
<dbReference type="Gene3D" id="3.40.30.10">
    <property type="entry name" value="Glutaredoxin"/>
    <property type="match status" value="1"/>
</dbReference>
<keyword evidence="5 10" id="KW-0732">Signal</keyword>
<feature type="transmembrane region" description="Helical" evidence="9">
    <location>
        <begin position="302"/>
        <end position="321"/>
    </location>
</feature>
<evidence type="ECO:0000313" key="12">
    <source>
        <dbReference type="Proteomes" id="UP001212152"/>
    </source>
</evidence>
<sequence length="334" mass="37316">MQSARLATQGLLAALLLLLGLAFSSTTHAEAASSVQKVTRLESKLSAHKAIRLTGNDFEYLTDQPRNFSLFVALTALAPEMGCVPCRDYENQFNLAASSWQYAAEKGRLYFAQLDFADGREVFQKLQIQSVPIVLHFPPTEGPNAVAISGEYEAYDLNRWGLTADALAKYASDACKVNFSIRRPFDWSKLGTRVMFGLMGLGVVKLVWTYVAAVITSRKLWTVALIGWSVLMCSGFMWNRIRGPPYTGMRDNKPEIVAPGFQNQFILETQIVGILYAAISITFVLIVTRIPQLSDPTQQRTATYALVIVFMVLYSIMLKFFKLKNGSYPYKMLL</sequence>
<feature type="signal peptide" evidence="10">
    <location>
        <begin position="1"/>
        <end position="29"/>
    </location>
</feature>
<gene>
    <name evidence="11" type="primary">OST3</name>
    <name evidence="11" type="ORF">HDU87_000241</name>
</gene>
<keyword evidence="7 9" id="KW-1133">Transmembrane helix</keyword>
<dbReference type="InterPro" id="IPR021149">
    <property type="entry name" value="OligosaccharylTrfase_OST3/OST6"/>
</dbReference>
<evidence type="ECO:0000256" key="8">
    <source>
        <dbReference type="ARBA" id="ARBA00023136"/>
    </source>
</evidence>
<reference evidence="11" key="1">
    <citation type="submission" date="2020-05" db="EMBL/GenBank/DDBJ databases">
        <title>Phylogenomic resolution of chytrid fungi.</title>
        <authorList>
            <person name="Stajich J.E."/>
            <person name="Amses K."/>
            <person name="Simmons R."/>
            <person name="Seto K."/>
            <person name="Myers J."/>
            <person name="Bonds A."/>
            <person name="Quandt C.A."/>
            <person name="Barry K."/>
            <person name="Liu P."/>
            <person name="Grigoriev I."/>
            <person name="Longcore J.E."/>
            <person name="James T.Y."/>
        </authorList>
    </citation>
    <scope>NUCLEOTIDE SEQUENCE</scope>
    <source>
        <strain evidence="11">JEL0379</strain>
    </source>
</reference>
<dbReference type="AlphaFoldDB" id="A0AAD5TSK5"/>
<dbReference type="GO" id="GO:0008250">
    <property type="term" value="C:oligosaccharyltransferase complex"/>
    <property type="evidence" value="ECO:0007669"/>
    <property type="project" value="TreeGrafter"/>
</dbReference>
<protein>
    <submittedName>
        <fullName evidence="11">Oligosaccharyl transferase subunit ost3/OST6</fullName>
    </submittedName>
</protein>
<dbReference type="GO" id="GO:0018279">
    <property type="term" value="P:protein N-linked glycosylation via asparagine"/>
    <property type="evidence" value="ECO:0007669"/>
    <property type="project" value="TreeGrafter"/>
</dbReference>
<evidence type="ECO:0000256" key="10">
    <source>
        <dbReference type="SAM" id="SignalP"/>
    </source>
</evidence>
<evidence type="ECO:0000256" key="2">
    <source>
        <dbReference type="ARBA" id="ARBA00004477"/>
    </source>
</evidence>
<dbReference type="SUPFAM" id="SSF52833">
    <property type="entry name" value="Thioredoxin-like"/>
    <property type="match status" value="1"/>
</dbReference>
<keyword evidence="12" id="KW-1185">Reference proteome</keyword>
<keyword evidence="4 9" id="KW-0812">Transmembrane</keyword>
<comment type="subcellular location">
    <subcellularLocation>
        <location evidence="2">Endoplasmic reticulum membrane</location>
        <topology evidence="2">Multi-pass membrane protein</topology>
    </subcellularLocation>
</comment>
<name>A0AAD5TSK5_9FUNG</name>
<dbReference type="PANTHER" id="PTHR12692">
    <property type="entry name" value="DOLICHYL-DIPHOSPHOOLIGOSACCHARIDE--PROTEIN GLYCOSYLTRANSFERASE-RELATED"/>
    <property type="match status" value="1"/>
</dbReference>
<feature type="transmembrane region" description="Helical" evidence="9">
    <location>
        <begin position="194"/>
        <end position="213"/>
    </location>
</feature>
<dbReference type="PANTHER" id="PTHR12692:SF0">
    <property type="entry name" value="GH11935P"/>
    <property type="match status" value="1"/>
</dbReference>
<dbReference type="InterPro" id="IPR036249">
    <property type="entry name" value="Thioredoxin-like_sf"/>
</dbReference>
<comment type="function">
    <text evidence="1">Subunit of the oligosaccharyl transferase (OST) complex that catalyzes the initial transfer of a defined glycan (Glc(3)Man(9)GlcNAc(2) in eukaryotes) from the lipid carrier dolichol-pyrophosphate to an asparagine residue within an Asn-X-Ser/Thr consensus motif in nascent polypeptide chains, the first step in protein N-glycosylation. N-glycosylation occurs cotranslationally and the complex associates with the Sec61 complex at the channel-forming translocon complex that mediates protein translocation across the endoplasmic reticulum (ER). All subunits are required for a maximal enzyme activity.</text>
</comment>
<evidence type="ECO:0000256" key="7">
    <source>
        <dbReference type="ARBA" id="ARBA00022989"/>
    </source>
</evidence>
<evidence type="ECO:0000256" key="9">
    <source>
        <dbReference type="SAM" id="Phobius"/>
    </source>
</evidence>
<dbReference type="Proteomes" id="UP001212152">
    <property type="component" value="Unassembled WGS sequence"/>
</dbReference>
<evidence type="ECO:0000256" key="3">
    <source>
        <dbReference type="ARBA" id="ARBA00009561"/>
    </source>
</evidence>
<keyword evidence="11" id="KW-0808">Transferase</keyword>
<keyword evidence="6" id="KW-0256">Endoplasmic reticulum</keyword>
<organism evidence="11 12">
    <name type="scientific">Geranomyces variabilis</name>
    <dbReference type="NCBI Taxonomy" id="109894"/>
    <lineage>
        <taxon>Eukaryota</taxon>
        <taxon>Fungi</taxon>
        <taxon>Fungi incertae sedis</taxon>
        <taxon>Chytridiomycota</taxon>
        <taxon>Chytridiomycota incertae sedis</taxon>
        <taxon>Chytridiomycetes</taxon>
        <taxon>Spizellomycetales</taxon>
        <taxon>Powellomycetaceae</taxon>
        <taxon>Geranomyces</taxon>
    </lineage>
</organism>
<evidence type="ECO:0000256" key="1">
    <source>
        <dbReference type="ARBA" id="ARBA00002791"/>
    </source>
</evidence>
<comment type="caution">
    <text evidence="11">The sequence shown here is derived from an EMBL/GenBank/DDBJ whole genome shotgun (WGS) entry which is preliminary data.</text>
</comment>
<proteinExistence type="inferred from homology"/>
<comment type="similarity">
    <text evidence="3">Belongs to the OST3/OST6 family.</text>
</comment>
<feature type="transmembrane region" description="Helical" evidence="9">
    <location>
        <begin position="271"/>
        <end position="290"/>
    </location>
</feature>
<evidence type="ECO:0000256" key="5">
    <source>
        <dbReference type="ARBA" id="ARBA00022729"/>
    </source>
</evidence>
<feature type="transmembrane region" description="Helical" evidence="9">
    <location>
        <begin position="220"/>
        <end position="238"/>
    </location>
</feature>
<dbReference type="CDD" id="cd02947">
    <property type="entry name" value="TRX_family"/>
    <property type="match status" value="1"/>
</dbReference>
<evidence type="ECO:0000256" key="4">
    <source>
        <dbReference type="ARBA" id="ARBA00022692"/>
    </source>
</evidence>
<dbReference type="Pfam" id="PF04756">
    <property type="entry name" value="OST3_OST6"/>
    <property type="match status" value="1"/>
</dbReference>